<dbReference type="Proteomes" id="UP001366085">
    <property type="component" value="Unassembled WGS sequence"/>
</dbReference>
<dbReference type="RefSeq" id="WP_337318711.1">
    <property type="nucleotide sequence ID" value="NZ_JBBDGN010000004.1"/>
</dbReference>
<accession>A0ABU8LL81</accession>
<name>A0ABU8LL81_9MICO</name>
<dbReference type="EMBL" id="JBBDGN010000004">
    <property type="protein sequence ID" value="MEJ1091316.1"/>
    <property type="molecule type" value="Genomic_DNA"/>
</dbReference>
<keyword evidence="2" id="KW-1185">Reference proteome</keyword>
<proteinExistence type="predicted"/>
<gene>
    <name evidence="1" type="ORF">WDU93_06365</name>
</gene>
<comment type="caution">
    <text evidence="1">The sequence shown here is derived from an EMBL/GenBank/DDBJ whole genome shotgun (WGS) entry which is preliminary data.</text>
</comment>
<reference evidence="1 2" key="1">
    <citation type="submission" date="2024-02" db="EMBL/GenBank/DDBJ databases">
        <authorList>
            <person name="Saticioglu I.B."/>
        </authorList>
    </citation>
    <scope>NUCLEOTIDE SEQUENCE [LARGE SCALE GENOMIC DNA]</scope>
    <source>
        <strain evidence="1 2">Mu-43</strain>
    </source>
</reference>
<evidence type="ECO:0000313" key="1">
    <source>
        <dbReference type="EMBL" id="MEJ1091316.1"/>
    </source>
</evidence>
<evidence type="ECO:0000313" key="2">
    <source>
        <dbReference type="Proteomes" id="UP001366085"/>
    </source>
</evidence>
<organism evidence="1 2">
    <name type="scientific">Microbacterium istanbulense</name>
    <dbReference type="NCBI Taxonomy" id="3122049"/>
    <lineage>
        <taxon>Bacteria</taxon>
        <taxon>Bacillati</taxon>
        <taxon>Actinomycetota</taxon>
        <taxon>Actinomycetes</taxon>
        <taxon>Micrococcales</taxon>
        <taxon>Microbacteriaceae</taxon>
        <taxon>Microbacterium</taxon>
    </lineage>
</organism>
<sequence length="47" mass="4784">MLRNSDAGWSDAAGADAAGADACRRGCRRFGCLPARMPVGAESVEAS</sequence>
<protein>
    <submittedName>
        <fullName evidence="1">Uncharacterized protein</fullName>
    </submittedName>
</protein>